<evidence type="ECO:0000256" key="7">
    <source>
        <dbReference type="ARBA" id="ARBA00022764"/>
    </source>
</evidence>
<keyword evidence="6 10" id="KW-0732">Signal</keyword>
<dbReference type="Pfam" id="PF03548">
    <property type="entry name" value="LolA"/>
    <property type="match status" value="1"/>
</dbReference>
<dbReference type="GO" id="GO:0015031">
    <property type="term" value="P:protein transport"/>
    <property type="evidence" value="ECO:0007669"/>
    <property type="project" value="UniProtKB-KW"/>
</dbReference>
<keyword evidence="11" id="KW-0449">Lipoprotein</keyword>
<feature type="signal peptide" evidence="10">
    <location>
        <begin position="1"/>
        <end position="21"/>
    </location>
</feature>
<gene>
    <name evidence="11" type="primary">lolA_2</name>
    <name evidence="10" type="synonym">lolA</name>
    <name evidence="11" type="ORF">BANRA_05066</name>
</gene>
<dbReference type="AlphaFoldDB" id="A0ABD7URN0"/>
<keyword evidence="9 10" id="KW-0143">Chaperone</keyword>
<organism evidence="11 12">
    <name type="scientific">Klebsiella pneumoniae</name>
    <dbReference type="NCBI Taxonomy" id="573"/>
    <lineage>
        <taxon>Bacteria</taxon>
        <taxon>Pseudomonadati</taxon>
        <taxon>Pseudomonadota</taxon>
        <taxon>Gammaproteobacteria</taxon>
        <taxon>Enterobacterales</taxon>
        <taxon>Enterobacteriaceae</taxon>
        <taxon>Klebsiella/Raoultella group</taxon>
        <taxon>Klebsiella</taxon>
        <taxon>Klebsiella pneumoniae complex</taxon>
    </lineage>
</organism>
<evidence type="ECO:0000256" key="2">
    <source>
        <dbReference type="ARBA" id="ARBA00007615"/>
    </source>
</evidence>
<evidence type="ECO:0000256" key="3">
    <source>
        <dbReference type="ARBA" id="ARBA00011245"/>
    </source>
</evidence>
<accession>A0ABD7URN0</accession>
<dbReference type="FunFam" id="2.50.20.10:FF:000001">
    <property type="entry name" value="Outer-membrane lipoprotein carrier protein"/>
    <property type="match status" value="1"/>
</dbReference>
<evidence type="ECO:0000313" key="11">
    <source>
        <dbReference type="EMBL" id="VCV80992.1"/>
    </source>
</evidence>
<reference evidence="11 12" key="1">
    <citation type="submission" date="2018-10" db="EMBL/GenBank/DDBJ databases">
        <authorList>
            <person name="Noll B N."/>
        </authorList>
    </citation>
    <scope>NUCLEOTIDE SEQUENCE [LARGE SCALE GENOMIC DNA]</scope>
    <source>
        <strain evidence="11">Kpneu006</strain>
    </source>
</reference>
<evidence type="ECO:0000256" key="8">
    <source>
        <dbReference type="ARBA" id="ARBA00022927"/>
    </source>
</evidence>
<dbReference type="SUPFAM" id="SSF89392">
    <property type="entry name" value="Prokaryotic lipoproteins and lipoprotein localization factors"/>
    <property type="match status" value="1"/>
</dbReference>
<dbReference type="GO" id="GO:0042597">
    <property type="term" value="C:periplasmic space"/>
    <property type="evidence" value="ECO:0007669"/>
    <property type="project" value="UniProtKB-SubCell"/>
</dbReference>
<keyword evidence="7 10" id="KW-0574">Periplasm</keyword>
<dbReference type="InterPro" id="IPR018323">
    <property type="entry name" value="OM_lipoprot_carrier_LolA_Pbac"/>
</dbReference>
<dbReference type="EMBL" id="UWVH01000001">
    <property type="protein sequence ID" value="VCV80992.1"/>
    <property type="molecule type" value="Genomic_DNA"/>
</dbReference>
<dbReference type="CDD" id="cd16325">
    <property type="entry name" value="LolA"/>
    <property type="match status" value="1"/>
</dbReference>
<comment type="caution">
    <text evidence="11">The sequence shown here is derived from an EMBL/GenBank/DDBJ whole genome shotgun (WGS) entry which is preliminary data.</text>
</comment>
<feature type="chain" id="PRO_5044512581" description="Outer-membrane lipoprotein carrier protein" evidence="10">
    <location>
        <begin position="22"/>
        <end position="256"/>
    </location>
</feature>
<protein>
    <recommendedName>
        <fullName evidence="4 10">Outer-membrane lipoprotein carrier protein</fullName>
    </recommendedName>
</protein>
<evidence type="ECO:0000256" key="6">
    <source>
        <dbReference type="ARBA" id="ARBA00022729"/>
    </source>
</evidence>
<evidence type="ECO:0000313" key="12">
    <source>
        <dbReference type="Proteomes" id="UP000269921"/>
    </source>
</evidence>
<evidence type="ECO:0000256" key="4">
    <source>
        <dbReference type="ARBA" id="ARBA00014035"/>
    </source>
</evidence>
<name>A0ABD7URN0_KLEPN</name>
<dbReference type="InterPro" id="IPR004564">
    <property type="entry name" value="OM_lipoprot_carrier_LolA-like"/>
</dbReference>
<dbReference type="Proteomes" id="UP000269921">
    <property type="component" value="Unassembled WGS sequence"/>
</dbReference>
<evidence type="ECO:0000256" key="1">
    <source>
        <dbReference type="ARBA" id="ARBA00004418"/>
    </source>
</evidence>
<sequence length="256" mass="28271" precursor="true">MKKLAITCALLSGMVVSQVWADAASDLKSRLDKVSSFHASFTQKVTDGSGNAVQDGQGDLWVKRPNLFNWHMTQPDESVLVSDGKTLWFYNPFVEQATATWLKDATSNTPFMLIARNQSSDWQQYNIKQNGDDFVLTPKSGSGNLKQFTINVGRDGTIHQFSAVEQDDQRSSYQLKSQQNGAVDAAKFTFTPPKGVTVDDQRRGESEQSVARFFRQRATSGRSHAARKFSAVYWPAAPAGAGKPCRGPLRPGTCIR</sequence>
<evidence type="ECO:0000256" key="5">
    <source>
        <dbReference type="ARBA" id="ARBA00022448"/>
    </source>
</evidence>
<comment type="subcellular location">
    <subcellularLocation>
        <location evidence="1 10">Periplasm</location>
    </subcellularLocation>
</comment>
<dbReference type="Gene3D" id="2.50.20.10">
    <property type="entry name" value="Lipoprotein localisation LolA/LolB/LppX"/>
    <property type="match status" value="1"/>
</dbReference>
<dbReference type="NCBIfam" id="TIGR00547">
    <property type="entry name" value="lolA"/>
    <property type="match status" value="1"/>
</dbReference>
<comment type="similarity">
    <text evidence="2 10">Belongs to the LolA family.</text>
</comment>
<comment type="function">
    <text evidence="10">Participates in the translocation of lipoproteins from the inner membrane to the outer membrane. Only forms a complex with a lipoprotein if the residue after the N-terminal Cys is not an aspartate (The Asp acts as a targeting signal to indicate that the lipoprotein should stay in the inner membrane).</text>
</comment>
<dbReference type="InterPro" id="IPR029046">
    <property type="entry name" value="LolA/LolB/LppX"/>
</dbReference>
<keyword evidence="8 10" id="KW-0653">Protein transport</keyword>
<keyword evidence="5 10" id="KW-0813">Transport</keyword>
<dbReference type="PANTHER" id="PTHR35869:SF1">
    <property type="entry name" value="OUTER-MEMBRANE LIPOPROTEIN CARRIER PROTEIN"/>
    <property type="match status" value="1"/>
</dbReference>
<evidence type="ECO:0000256" key="9">
    <source>
        <dbReference type="ARBA" id="ARBA00023186"/>
    </source>
</evidence>
<dbReference type="PANTHER" id="PTHR35869">
    <property type="entry name" value="OUTER-MEMBRANE LIPOPROTEIN CARRIER PROTEIN"/>
    <property type="match status" value="1"/>
</dbReference>
<dbReference type="GO" id="GO:0044874">
    <property type="term" value="P:lipoprotein localization to outer membrane"/>
    <property type="evidence" value="ECO:0007669"/>
    <property type="project" value="UniProtKB-UniRule"/>
</dbReference>
<dbReference type="HAMAP" id="MF_00240">
    <property type="entry name" value="LolA"/>
    <property type="match status" value="1"/>
</dbReference>
<proteinExistence type="inferred from homology"/>
<comment type="subunit">
    <text evidence="3 10">Monomer.</text>
</comment>
<evidence type="ECO:0000256" key="10">
    <source>
        <dbReference type="HAMAP-Rule" id="MF_00240"/>
    </source>
</evidence>